<name>A0ABU0I0M8_9HYPH</name>
<sequence length="280" mass="30729">MTTPRPRRPGIYVASPVYGASCYMPYVTGMLSLQKACAAAGIGFDYFYVSGTALLHQQRNVAVAAFMHHSDLSHLLFIDADVGFEGEDVVRMFRTGQEMVLGPYPAKHINWGSVVQMARQRPDLPPADIALYAADYSTNFYGLEGQTSFQPNELNEIFAGGTGLMMLAHGVFTKLEAAYPAARGQFPDAYRHLVPDIDELVEHFAFVTETDGRLLSEDLTFCKKWRDIGGRLYAAPWMRTIHVGPYYFRGELPALLGAAGRRLAEAQSELEGFASGGGAA</sequence>
<evidence type="ECO:0008006" key="3">
    <source>
        <dbReference type="Google" id="ProtNLM"/>
    </source>
</evidence>
<gene>
    <name evidence="1" type="ORF">QO012_002648</name>
</gene>
<reference evidence="1 2" key="1">
    <citation type="submission" date="2023-07" db="EMBL/GenBank/DDBJ databases">
        <title>Genomic Encyclopedia of Type Strains, Phase IV (KMG-IV): sequencing the most valuable type-strain genomes for metagenomic binning, comparative biology and taxonomic classification.</title>
        <authorList>
            <person name="Goeker M."/>
        </authorList>
    </citation>
    <scope>NUCLEOTIDE SEQUENCE [LARGE SCALE GENOMIC DNA]</scope>
    <source>
        <strain evidence="1 2">DSM 19013</strain>
    </source>
</reference>
<keyword evidence="2" id="KW-1185">Reference proteome</keyword>
<protein>
    <recommendedName>
        <fullName evidence="3">Glycosyltransferase</fullName>
    </recommendedName>
</protein>
<dbReference type="EMBL" id="JAUSVP010000007">
    <property type="protein sequence ID" value="MDQ0448140.1"/>
    <property type="molecule type" value="Genomic_DNA"/>
</dbReference>
<evidence type="ECO:0000313" key="1">
    <source>
        <dbReference type="EMBL" id="MDQ0448140.1"/>
    </source>
</evidence>
<dbReference type="RefSeq" id="WP_238201804.1">
    <property type="nucleotide sequence ID" value="NZ_BPQE01000005.1"/>
</dbReference>
<evidence type="ECO:0000313" key="2">
    <source>
        <dbReference type="Proteomes" id="UP001231124"/>
    </source>
</evidence>
<comment type="caution">
    <text evidence="1">The sequence shown here is derived from an EMBL/GenBank/DDBJ whole genome shotgun (WGS) entry which is preliminary data.</text>
</comment>
<dbReference type="Proteomes" id="UP001231124">
    <property type="component" value="Unassembled WGS sequence"/>
</dbReference>
<organism evidence="1 2">
    <name type="scientific">Methylobacterium aerolatum</name>
    <dbReference type="NCBI Taxonomy" id="418708"/>
    <lineage>
        <taxon>Bacteria</taxon>
        <taxon>Pseudomonadati</taxon>
        <taxon>Pseudomonadota</taxon>
        <taxon>Alphaproteobacteria</taxon>
        <taxon>Hyphomicrobiales</taxon>
        <taxon>Methylobacteriaceae</taxon>
        <taxon>Methylobacterium</taxon>
    </lineage>
</organism>
<proteinExistence type="predicted"/>
<accession>A0ABU0I0M8</accession>